<feature type="signal peptide" evidence="2">
    <location>
        <begin position="1"/>
        <end position="18"/>
    </location>
</feature>
<dbReference type="PANTHER" id="PTHR13802">
    <property type="entry name" value="MUCIN 4-RELATED"/>
    <property type="match status" value="1"/>
</dbReference>
<dbReference type="SMART" id="SM00539">
    <property type="entry name" value="NIDO"/>
    <property type="match status" value="1"/>
</dbReference>
<keyword evidence="2" id="KW-0732">Signal</keyword>
<dbReference type="PROSITE" id="PS51220">
    <property type="entry name" value="NIDO"/>
    <property type="match status" value="1"/>
</dbReference>
<feature type="transmembrane region" description="Helical" evidence="1">
    <location>
        <begin position="359"/>
        <end position="382"/>
    </location>
</feature>
<dbReference type="PANTHER" id="PTHR13802:SF65">
    <property type="entry name" value="NIDOGEN"/>
    <property type="match status" value="1"/>
</dbReference>
<dbReference type="InterPro" id="IPR051495">
    <property type="entry name" value="Epithelial_Barrier/Signaling"/>
</dbReference>
<evidence type="ECO:0000259" key="3">
    <source>
        <dbReference type="PROSITE" id="PS51220"/>
    </source>
</evidence>
<protein>
    <submittedName>
        <fullName evidence="5">NIDO domain-containing protein</fullName>
    </submittedName>
</protein>
<evidence type="ECO:0000256" key="1">
    <source>
        <dbReference type="SAM" id="Phobius"/>
    </source>
</evidence>
<dbReference type="WBParaSite" id="ALUE_0000518301-mRNA-1">
    <property type="protein sequence ID" value="ALUE_0000518301-mRNA-1"/>
    <property type="gene ID" value="ALUE_0000518301"/>
</dbReference>
<evidence type="ECO:0000313" key="5">
    <source>
        <dbReference type="WBParaSite" id="ALUE_0000518301-mRNA-1"/>
    </source>
</evidence>
<name>A0A0M3HS06_ASCLU</name>
<keyword evidence="1" id="KW-1133">Transmembrane helix</keyword>
<feature type="chain" id="PRO_5005656540" evidence="2">
    <location>
        <begin position="19"/>
        <end position="383"/>
    </location>
</feature>
<evidence type="ECO:0000313" key="4">
    <source>
        <dbReference type="Proteomes" id="UP000036681"/>
    </source>
</evidence>
<dbReference type="Pfam" id="PF06119">
    <property type="entry name" value="NIDO"/>
    <property type="match status" value="1"/>
</dbReference>
<dbReference type="InterPro" id="IPR003886">
    <property type="entry name" value="NIDO_dom"/>
</dbReference>
<proteinExistence type="predicted"/>
<feature type="domain" description="NIDO" evidence="3">
    <location>
        <begin position="86"/>
        <end position="229"/>
    </location>
</feature>
<reference evidence="5" key="1">
    <citation type="submission" date="2017-02" db="UniProtKB">
        <authorList>
            <consortium name="WormBaseParasite"/>
        </authorList>
    </citation>
    <scope>IDENTIFICATION</scope>
</reference>
<evidence type="ECO:0000256" key="2">
    <source>
        <dbReference type="SAM" id="SignalP"/>
    </source>
</evidence>
<sequence length="383" mass="43481">MLPHRAFVLLSLLSLALATQLYRYGTDEGDQEIEFSSEPSAMSLDVPIIYFEETQNEIFISSNGLLSFGRPVSGSGIKDLDTERLSAIAVFYVPTSGGTIYYRATSSDNDLLNDLTDRIRRNFPRRDSTEFRALHAILVTWDAMTASDAKGVNEYQLALVTDGLSSYAVFLYNRIDWTTSDGRIAQAGLYYSDGRRQSMVNSGTVNIKELVNLSNNQKEGSYIFRISGSSPEDPRGSVEDDYTYNDYEPEYDPDENVRRPQHAADNCYLEGYMRPNCEFLELDLPLTAVDITAFIIKVIRQELALSAVPAADCPSDPYRYECPSECQFLGKMTEKLEQKFVQALRLEGHDRLSVCVFDFISSVLHFFYYAILFLFFSFFFCFN</sequence>
<dbReference type="Proteomes" id="UP000036681">
    <property type="component" value="Unplaced"/>
</dbReference>
<keyword evidence="1" id="KW-0472">Membrane</keyword>
<accession>A0A0M3HS06</accession>
<keyword evidence="4" id="KW-1185">Reference proteome</keyword>
<keyword evidence="1" id="KW-0812">Transmembrane</keyword>
<organism evidence="4 5">
    <name type="scientific">Ascaris lumbricoides</name>
    <name type="common">Giant roundworm</name>
    <dbReference type="NCBI Taxonomy" id="6252"/>
    <lineage>
        <taxon>Eukaryota</taxon>
        <taxon>Metazoa</taxon>
        <taxon>Ecdysozoa</taxon>
        <taxon>Nematoda</taxon>
        <taxon>Chromadorea</taxon>
        <taxon>Rhabditida</taxon>
        <taxon>Spirurina</taxon>
        <taxon>Ascaridomorpha</taxon>
        <taxon>Ascaridoidea</taxon>
        <taxon>Ascarididae</taxon>
        <taxon>Ascaris</taxon>
    </lineage>
</organism>
<dbReference type="AlphaFoldDB" id="A0A0M3HS06"/>
<dbReference type="GO" id="GO:0007160">
    <property type="term" value="P:cell-matrix adhesion"/>
    <property type="evidence" value="ECO:0007669"/>
    <property type="project" value="InterPro"/>
</dbReference>